<sequence>DNTILHNVSGEFRSGELTCILGPSGAGKSTLLNILAGYASNNIEEILRTLGLWDHRDTRSEHLSGGQSKRLSVALELVNNPPIIFLDEPTTGLDVVSIRHLVVLLRLLSRQGRTIVCTVHQPSASLFALFDRGAAPLLVPFLSEAGHICPTTHNPADFVLETLLSDMEAPAQLSVLCQNGKLKPVLHSDDSIKRIFGEHVAKEQETKMEFPTTFLTQFLILTKRMFVQNKRNAVLFGLLFIGITYLMSGQLLEWDRFNGSIIGPAVAAPLLALCCYGMGFGPTIEASMKALMSGSYLRYGVTGLTLALYQERQLLDCPNIFCLYADPNLLLRDLGMTHDSYHFQVVGLLAFTVLHRILAYLALSYKRAAMGATLFIILVLKTAIASEQYKTSLISVIECENPELPYTENTPFDVHIEAYNSSTGVTLIRGSLTVKCDVKGNTQKGALSYGYETPNGINWVYELKNLDCTSFVTKMLLSSLGIPFVNKCMIRKGTYIINKVDVDKMDHAVQGSMARKYGIWNAIISYYTKTHTLTCCAGKICSDFVNAVNSYPGKGDQVIAAVAARDRSRAEEFAKLHNIATVFDSYQAMADSSGVVDVVYIGALNPDHFALTKLFLKKGKHVLCEKPMCLNLKQTQALVNIARQKKLFLMEAVWSRFAPVYLALEKDIDSGKLGDVKLVEVNFGVPLISVDRLTKKDLGGSALLDIGVYTLQFAQFIFKDEPTKVTAVGTVNEEGGGPLPFP</sequence>
<protein>
    <submittedName>
        <fullName evidence="1">Uncharacterized protein</fullName>
    </submittedName>
</protein>
<evidence type="ECO:0000313" key="1">
    <source>
        <dbReference type="EMBL" id="KAI8422710.1"/>
    </source>
</evidence>
<organism evidence="1 2">
    <name type="scientific">Choristoneura fumiferana</name>
    <name type="common">Spruce budworm moth</name>
    <name type="synonym">Archips fumiferana</name>
    <dbReference type="NCBI Taxonomy" id="7141"/>
    <lineage>
        <taxon>Eukaryota</taxon>
        <taxon>Metazoa</taxon>
        <taxon>Ecdysozoa</taxon>
        <taxon>Arthropoda</taxon>
        <taxon>Hexapoda</taxon>
        <taxon>Insecta</taxon>
        <taxon>Pterygota</taxon>
        <taxon>Neoptera</taxon>
        <taxon>Endopterygota</taxon>
        <taxon>Lepidoptera</taxon>
        <taxon>Glossata</taxon>
        <taxon>Ditrysia</taxon>
        <taxon>Tortricoidea</taxon>
        <taxon>Tortricidae</taxon>
        <taxon>Tortricinae</taxon>
        <taxon>Choristoneura</taxon>
    </lineage>
</organism>
<dbReference type="EMBL" id="CM046110">
    <property type="protein sequence ID" value="KAI8422710.1"/>
    <property type="molecule type" value="Genomic_DNA"/>
</dbReference>
<evidence type="ECO:0000313" key="2">
    <source>
        <dbReference type="Proteomes" id="UP001064048"/>
    </source>
</evidence>
<keyword evidence="2" id="KW-1185">Reference proteome</keyword>
<gene>
    <name evidence="1" type="ORF">MSG28_006475</name>
</gene>
<accession>A0ACC0JF22</accession>
<proteinExistence type="predicted"/>
<dbReference type="Proteomes" id="UP001064048">
    <property type="component" value="Chromosome 10"/>
</dbReference>
<name>A0ACC0JF22_CHOFU</name>
<feature type="non-terminal residue" evidence="1">
    <location>
        <position position="1"/>
    </location>
</feature>
<comment type="caution">
    <text evidence="1">The sequence shown here is derived from an EMBL/GenBank/DDBJ whole genome shotgun (WGS) entry which is preliminary data.</text>
</comment>
<reference evidence="1 2" key="1">
    <citation type="journal article" date="2022" name="Genome Biol. Evol.">
        <title>The Spruce Budworm Genome: Reconstructing the Evolutionary History of Antifreeze Proteins.</title>
        <authorList>
            <person name="Beliveau C."/>
            <person name="Gagne P."/>
            <person name="Picq S."/>
            <person name="Vernygora O."/>
            <person name="Keeling C.I."/>
            <person name="Pinkney K."/>
            <person name="Doucet D."/>
            <person name="Wen F."/>
            <person name="Johnston J.S."/>
            <person name="Maaroufi H."/>
            <person name="Boyle B."/>
            <person name="Laroche J."/>
            <person name="Dewar K."/>
            <person name="Juretic N."/>
            <person name="Blackburn G."/>
            <person name="Nisole A."/>
            <person name="Brunet B."/>
            <person name="Brandao M."/>
            <person name="Lumley L."/>
            <person name="Duan J."/>
            <person name="Quan G."/>
            <person name="Lucarotti C.J."/>
            <person name="Roe A.D."/>
            <person name="Sperling F.A.H."/>
            <person name="Levesque R.C."/>
            <person name="Cusson M."/>
        </authorList>
    </citation>
    <scope>NUCLEOTIDE SEQUENCE [LARGE SCALE GENOMIC DNA]</scope>
    <source>
        <strain evidence="1">Glfc:IPQL:Cfum</strain>
    </source>
</reference>